<dbReference type="GO" id="GO:0042586">
    <property type="term" value="F:peptide deformylase activity"/>
    <property type="evidence" value="ECO:0007669"/>
    <property type="project" value="UniProtKB-EC"/>
</dbReference>
<dbReference type="AlphaFoldDB" id="A0A644X5F3"/>
<name>A0A644X5F3_9ZZZZ</name>
<dbReference type="InterPro" id="IPR036821">
    <property type="entry name" value="Peptide_deformylase_sf"/>
</dbReference>
<evidence type="ECO:0000313" key="2">
    <source>
        <dbReference type="EMBL" id="MPM11177.1"/>
    </source>
</evidence>
<dbReference type="PRINTS" id="PR01576">
    <property type="entry name" value="PDEFORMYLASE"/>
</dbReference>
<dbReference type="SUPFAM" id="SSF56420">
    <property type="entry name" value="Peptide deformylase"/>
    <property type="match status" value="1"/>
</dbReference>
<sequence length="203" mass="23095">MKVFALLSALVFSTTIMVSCYDHSDFPGDFSNEDIELITSGTSNDRMRVLNYYVYDDSLILRNTSGNVNEYGSYYLNLLKDRMYKTVTNPANPGVGIAAPQVGINKRIIWVKRYDKSGAPFECYLNSYITAYSDTFKLRSDGCLSIPNTSGSSWRAIWVDIKYDTPDGTHCTEHISHEYTAHIFQHEIDHLDGMVFLDRQVQP</sequence>
<dbReference type="Pfam" id="PF01327">
    <property type="entry name" value="Pep_deformylase"/>
    <property type="match status" value="1"/>
</dbReference>
<dbReference type="PANTHER" id="PTHR10458">
    <property type="entry name" value="PEPTIDE DEFORMYLASE"/>
    <property type="match status" value="1"/>
</dbReference>
<dbReference type="PROSITE" id="PS51257">
    <property type="entry name" value="PROKAR_LIPOPROTEIN"/>
    <property type="match status" value="1"/>
</dbReference>
<dbReference type="HAMAP" id="MF_00163">
    <property type="entry name" value="Pep_deformylase"/>
    <property type="match status" value="1"/>
</dbReference>
<dbReference type="Gene3D" id="3.90.45.10">
    <property type="entry name" value="Peptide deformylase"/>
    <property type="match status" value="1"/>
</dbReference>
<dbReference type="InterPro" id="IPR023635">
    <property type="entry name" value="Peptide_deformylase"/>
</dbReference>
<accession>A0A644X5F3</accession>
<dbReference type="EMBL" id="VSSQ01001794">
    <property type="protein sequence ID" value="MPM11177.1"/>
    <property type="molecule type" value="Genomic_DNA"/>
</dbReference>
<evidence type="ECO:0000256" key="1">
    <source>
        <dbReference type="ARBA" id="ARBA00010759"/>
    </source>
</evidence>
<comment type="caution">
    <text evidence="2">The sequence shown here is derived from an EMBL/GenBank/DDBJ whole genome shotgun (WGS) entry which is preliminary data.</text>
</comment>
<comment type="similarity">
    <text evidence="1">Belongs to the polypeptide deformylase family.</text>
</comment>
<reference evidence="2" key="1">
    <citation type="submission" date="2019-08" db="EMBL/GenBank/DDBJ databases">
        <authorList>
            <person name="Kucharzyk K."/>
            <person name="Murdoch R.W."/>
            <person name="Higgins S."/>
            <person name="Loffler F."/>
        </authorList>
    </citation>
    <scope>NUCLEOTIDE SEQUENCE</scope>
</reference>
<dbReference type="EC" id="3.5.1.88" evidence="2"/>
<dbReference type="PANTHER" id="PTHR10458:SF22">
    <property type="entry name" value="PEPTIDE DEFORMYLASE"/>
    <property type="match status" value="1"/>
</dbReference>
<gene>
    <name evidence="2" type="primary">def_12</name>
    <name evidence="2" type="ORF">SDC9_57516</name>
</gene>
<protein>
    <submittedName>
        <fullName evidence="2">Peptide deformylase</fullName>
        <ecNumber evidence="2">3.5.1.88</ecNumber>
    </submittedName>
</protein>
<keyword evidence="2" id="KW-0378">Hydrolase</keyword>
<organism evidence="2">
    <name type="scientific">bioreactor metagenome</name>
    <dbReference type="NCBI Taxonomy" id="1076179"/>
    <lineage>
        <taxon>unclassified sequences</taxon>
        <taxon>metagenomes</taxon>
        <taxon>ecological metagenomes</taxon>
    </lineage>
</organism>
<proteinExistence type="inferred from homology"/>